<dbReference type="PANTHER" id="PTHR34365:SF7">
    <property type="entry name" value="GLYCINE-RICH DOMAIN-CONTAINING PROTEIN 1"/>
    <property type="match status" value="1"/>
</dbReference>
<reference evidence="2" key="1">
    <citation type="submission" date="2023-06" db="EMBL/GenBank/DDBJ databases">
        <title>Genome-scale phylogeny and comparative genomics of the fungal order Sordariales.</title>
        <authorList>
            <consortium name="Lawrence Berkeley National Laboratory"/>
            <person name="Hensen N."/>
            <person name="Bonometti L."/>
            <person name="Westerberg I."/>
            <person name="Brannstrom I.O."/>
            <person name="Guillou S."/>
            <person name="Cros-Aarteil S."/>
            <person name="Calhoun S."/>
            <person name="Haridas S."/>
            <person name="Kuo A."/>
            <person name="Mondo S."/>
            <person name="Pangilinan J."/>
            <person name="Riley R."/>
            <person name="Labutti K."/>
            <person name="Andreopoulos B."/>
            <person name="Lipzen A."/>
            <person name="Chen C."/>
            <person name="Yanf M."/>
            <person name="Daum C."/>
            <person name="Ng V."/>
            <person name="Clum A."/>
            <person name="Steindorff A."/>
            <person name="Ohm R."/>
            <person name="Martin F."/>
            <person name="Silar P."/>
            <person name="Natvig D."/>
            <person name="Lalanne C."/>
            <person name="Gautier V."/>
            <person name="Ament-Velasquez S.L."/>
            <person name="Kruys A."/>
            <person name="Hutchinson M.I."/>
            <person name="Powell A.J."/>
            <person name="Barry K."/>
            <person name="Miller A.N."/>
            <person name="Grigoriev I.V."/>
            <person name="Debuchy R."/>
            <person name="Gladieux P."/>
            <person name="Thoren M.H."/>
            <person name="Johannesson H."/>
        </authorList>
    </citation>
    <scope>NUCLEOTIDE SEQUENCE</scope>
    <source>
        <strain evidence="2">SMH2532-1</strain>
    </source>
</reference>
<dbReference type="Pfam" id="PF07173">
    <property type="entry name" value="GRDP-like"/>
    <property type="match status" value="1"/>
</dbReference>
<keyword evidence="3" id="KW-1185">Reference proteome</keyword>
<dbReference type="InterPro" id="IPR009836">
    <property type="entry name" value="GRDP-like"/>
</dbReference>
<dbReference type="EMBL" id="JAULSV010000002">
    <property type="protein sequence ID" value="KAK0652707.1"/>
    <property type="molecule type" value="Genomic_DNA"/>
</dbReference>
<accession>A0AA39YJG9</accession>
<keyword evidence="1" id="KW-0175">Coiled coil</keyword>
<evidence type="ECO:0000256" key="1">
    <source>
        <dbReference type="SAM" id="Coils"/>
    </source>
</evidence>
<evidence type="ECO:0000313" key="3">
    <source>
        <dbReference type="Proteomes" id="UP001174936"/>
    </source>
</evidence>
<feature type="coiled-coil region" evidence="1">
    <location>
        <begin position="486"/>
        <end position="541"/>
    </location>
</feature>
<dbReference type="Proteomes" id="UP001174936">
    <property type="component" value="Unassembled WGS sequence"/>
</dbReference>
<comment type="caution">
    <text evidence="2">The sequence shown here is derived from an EMBL/GenBank/DDBJ whole genome shotgun (WGS) entry which is preliminary data.</text>
</comment>
<proteinExistence type="predicted"/>
<name>A0AA39YJG9_9PEZI</name>
<evidence type="ECO:0000313" key="2">
    <source>
        <dbReference type="EMBL" id="KAK0652707.1"/>
    </source>
</evidence>
<organism evidence="2 3">
    <name type="scientific">Cercophora newfieldiana</name>
    <dbReference type="NCBI Taxonomy" id="92897"/>
    <lineage>
        <taxon>Eukaryota</taxon>
        <taxon>Fungi</taxon>
        <taxon>Dikarya</taxon>
        <taxon>Ascomycota</taxon>
        <taxon>Pezizomycotina</taxon>
        <taxon>Sordariomycetes</taxon>
        <taxon>Sordariomycetidae</taxon>
        <taxon>Sordariales</taxon>
        <taxon>Lasiosphaeriaceae</taxon>
        <taxon>Cercophora</taxon>
    </lineage>
</organism>
<dbReference type="PANTHER" id="PTHR34365">
    <property type="entry name" value="ENOLASE (DUF1399)"/>
    <property type="match status" value="1"/>
</dbReference>
<gene>
    <name evidence="2" type="ORF">B0T16DRAFT_490509</name>
</gene>
<sequence length="748" mass="83892">MADTSHLKLPIADEFSTGHVRDHLQLMQRFQRILDDIKHPQKHADWFPKAPNETVNADHELMEAWRVQCFLMNAEVRYSLYLRFLNGWVVEKDSKVADKENWPLPPWDVALIFYAHVLMPYRFFHEVGRAFPKLWEAGIEFPLSRLVNAKSKAAFEASEAAWGTTPAHVTPGAPYHVIEFDPIGEHVFLTGPGALDIRGHLCRSWPCLDNDEGPQVIPAADWSDARLGKRPFVCGRCDTSPTGSQPFTGPSFHAFSQIAFGVEIWELWESPLRQLGPNGFIETILKLVDTSETALRHAQHRYVKFLQIMKTASSISVPTVDIDLFWHTHQLTPIVYETYCVTHLDRKIYHDDSIASSPRHDALHLTKVAWITAYEEQFLDPDNPLELAAIAARKAAYLQKHNEYTTRIYKLDAEIATLTSQYNALQKPYNEAYSAHSRASHEASKLRLRIDQITRDERKVPRLRLFKYKYYTKTGKRALSALQAEKLSLQQQIADGKDHLAELKREEYRTYQERAASLRARESVRANKRRLERERDTAVGEAKRAISSTVVDSPLDDGKGGLPPVYSVVGTEAEAVVHVVGDGGDYSTVVSWYESWKGKGFIPPVLGPQGAKLLKPYGEVEGMKGVGKKWGRGRGSILMGVDGMEVVVVAGEVKGDVMEGEVREDVEVKGADVEVEVGVVEEEGEAAAVVAAAVEEEEDAVVEEVVEEEEAAVEAAVEAVVEDEVERAFPFLLPTTLGNHLNQVMKAL</sequence>
<protein>
    <submittedName>
        <fullName evidence="2">Uncharacterized protein</fullName>
    </submittedName>
</protein>
<dbReference type="AlphaFoldDB" id="A0AA39YJG9"/>